<dbReference type="GO" id="GO:0047661">
    <property type="term" value="F:amino-acid racemase activity"/>
    <property type="evidence" value="ECO:0007669"/>
    <property type="project" value="InterPro"/>
</dbReference>
<dbReference type="InterPro" id="IPR053714">
    <property type="entry name" value="Iso_Racemase_Enz_sf"/>
</dbReference>
<keyword evidence="3" id="KW-1185">Reference proteome</keyword>
<dbReference type="NCBIfam" id="NF005679">
    <property type="entry name" value="PRK07475.1"/>
    <property type="match status" value="1"/>
</dbReference>
<evidence type="ECO:0000313" key="2">
    <source>
        <dbReference type="EMBL" id="MXQ14533.1"/>
    </source>
</evidence>
<gene>
    <name evidence="2" type="ORF">GR328_24390</name>
</gene>
<accession>A0A7X3MWW8</accession>
<dbReference type="Pfam" id="PF01177">
    <property type="entry name" value="Asp_Glu_race"/>
    <property type="match status" value="1"/>
</dbReference>
<dbReference type="OrthoDB" id="5465390at2"/>
<comment type="caution">
    <text evidence="2">The sequence shown here is derived from an EMBL/GenBank/DDBJ whole genome shotgun (WGS) entry which is preliminary data.</text>
</comment>
<sequence>MAKGGRAVYGEAIGILVLDTSFPRIPGDVANATTFDFPVRYHVIDAATPEKIVSEADRARALLPAFIEGARLLEKQGVRAITTTCGFLTVMQKEIAAAVSVPVVTSSLFLIPLLRSMLDSERSIGVLTAHSGKLSPEHLIAAGVQPNWAVHVRGLEESPAFSRAIFGKGDDCIEMNVDQVEAEVVSECRKLVDDVPGIGCIVFECTNLQPYAPAVQARIGLPIFGIYHLVNLLQSGIVCPRFSGYM</sequence>
<name>A0A7X3MWW8_9HYPH</name>
<reference evidence="2 3" key="2">
    <citation type="submission" date="2020-01" db="EMBL/GenBank/DDBJ databases">
        <title>Microvirga sp. nov., an arsenate reduction bacterium isolated from Tibet hotspring sediments.</title>
        <authorList>
            <person name="Xian W.-D."/>
            <person name="Li W.-J."/>
        </authorList>
    </citation>
    <scope>NUCLEOTIDE SEQUENCE [LARGE SCALE GENOMIC DNA]</scope>
    <source>
        <strain evidence="2 3">KCTC 23863</strain>
    </source>
</reference>
<dbReference type="InterPro" id="IPR015942">
    <property type="entry name" value="Asp/Glu/hydantoin_racemase"/>
</dbReference>
<reference evidence="2 3" key="1">
    <citation type="submission" date="2019-12" db="EMBL/GenBank/DDBJ databases">
        <authorList>
            <person name="Yuan C.-G."/>
        </authorList>
    </citation>
    <scope>NUCLEOTIDE SEQUENCE [LARGE SCALE GENOMIC DNA]</scope>
    <source>
        <strain evidence="2 3">KCTC 23863</strain>
    </source>
</reference>
<dbReference type="EMBL" id="WURB01000037">
    <property type="protein sequence ID" value="MXQ14533.1"/>
    <property type="molecule type" value="Genomic_DNA"/>
</dbReference>
<proteinExistence type="inferred from homology"/>
<comment type="similarity">
    <text evidence="1">Belongs to the HyuE racemase family.</text>
</comment>
<dbReference type="RefSeq" id="WP_160888254.1">
    <property type="nucleotide sequence ID" value="NZ_WURB01000037.1"/>
</dbReference>
<protein>
    <submittedName>
        <fullName evidence="2">Aspartate/glutamate racemase family protein</fullName>
    </submittedName>
</protein>
<evidence type="ECO:0000313" key="3">
    <source>
        <dbReference type="Proteomes" id="UP000436483"/>
    </source>
</evidence>
<dbReference type="Gene3D" id="3.40.50.12500">
    <property type="match status" value="1"/>
</dbReference>
<dbReference type="Proteomes" id="UP000436483">
    <property type="component" value="Unassembled WGS sequence"/>
</dbReference>
<evidence type="ECO:0000256" key="1">
    <source>
        <dbReference type="ARBA" id="ARBA00038414"/>
    </source>
</evidence>
<organism evidence="2 3">
    <name type="scientific">Microvirga makkahensis</name>
    <dbReference type="NCBI Taxonomy" id="1128670"/>
    <lineage>
        <taxon>Bacteria</taxon>
        <taxon>Pseudomonadati</taxon>
        <taxon>Pseudomonadota</taxon>
        <taxon>Alphaproteobacteria</taxon>
        <taxon>Hyphomicrobiales</taxon>
        <taxon>Methylobacteriaceae</taxon>
        <taxon>Microvirga</taxon>
    </lineage>
</organism>
<dbReference type="AlphaFoldDB" id="A0A7X3MWW8"/>